<evidence type="ECO:0000256" key="4">
    <source>
        <dbReference type="ARBA" id="ARBA00023136"/>
    </source>
</evidence>
<evidence type="ECO:0000256" key="1">
    <source>
        <dbReference type="ARBA" id="ARBA00004370"/>
    </source>
</evidence>
<dbReference type="InterPro" id="IPR017452">
    <property type="entry name" value="GPCR_Rhodpsn_7TM"/>
</dbReference>
<accession>A0A2G5SEH9</accession>
<dbReference type="GO" id="GO:0016020">
    <property type="term" value="C:membrane"/>
    <property type="evidence" value="ECO:0007669"/>
    <property type="project" value="UniProtKB-SubCell"/>
</dbReference>
<reference evidence="8" key="1">
    <citation type="submission" date="2017-10" db="EMBL/GenBank/DDBJ databases">
        <title>Rapid genome shrinkage in a self-fertile nematode reveals novel sperm competition proteins.</title>
        <authorList>
            <person name="Yin D."/>
            <person name="Schwarz E.M."/>
            <person name="Thomas C.G."/>
            <person name="Felde R.L."/>
            <person name="Korf I.F."/>
            <person name="Cutter A.D."/>
            <person name="Schartner C.M."/>
            <person name="Ralston E.J."/>
            <person name="Meyer B.J."/>
            <person name="Haag E.S."/>
        </authorList>
    </citation>
    <scope>NUCLEOTIDE SEQUENCE [LARGE SCALE GENOMIC DNA]</scope>
    <source>
        <strain evidence="8">JU1422</strain>
    </source>
</reference>
<feature type="transmembrane region" description="Helical" evidence="5">
    <location>
        <begin position="39"/>
        <end position="62"/>
    </location>
</feature>
<feature type="transmembrane region" description="Helical" evidence="5">
    <location>
        <begin position="223"/>
        <end position="243"/>
    </location>
</feature>
<comment type="subcellular location">
    <subcellularLocation>
        <location evidence="1">Membrane</location>
    </subcellularLocation>
</comment>
<evidence type="ECO:0000256" key="5">
    <source>
        <dbReference type="SAM" id="Phobius"/>
    </source>
</evidence>
<dbReference type="PANTHER" id="PTHR23017">
    <property type="entry name" value="SERPENTINE RECEPTOR, CLASS X"/>
    <property type="match status" value="1"/>
</dbReference>
<gene>
    <name evidence="7" type="ORF">B9Z55_027735</name>
</gene>
<feature type="transmembrane region" description="Helical" evidence="5">
    <location>
        <begin position="6"/>
        <end position="27"/>
    </location>
</feature>
<feature type="transmembrane region" description="Helical" evidence="5">
    <location>
        <begin position="249"/>
        <end position="269"/>
    </location>
</feature>
<dbReference type="EMBL" id="PDUG01000013">
    <property type="protein sequence ID" value="PIC13319.1"/>
    <property type="molecule type" value="Genomic_DNA"/>
</dbReference>
<feature type="transmembrane region" description="Helical" evidence="5">
    <location>
        <begin position="122"/>
        <end position="142"/>
    </location>
</feature>
<evidence type="ECO:0000313" key="8">
    <source>
        <dbReference type="Proteomes" id="UP000230233"/>
    </source>
</evidence>
<keyword evidence="4 5" id="KW-0472">Membrane</keyword>
<feature type="transmembrane region" description="Helical" evidence="5">
    <location>
        <begin position="82"/>
        <end position="110"/>
    </location>
</feature>
<proteinExistence type="predicted"/>
<keyword evidence="8" id="KW-1185">Reference proteome</keyword>
<comment type="caution">
    <text evidence="7">The sequence shown here is derived from an EMBL/GenBank/DDBJ whole genome shotgun (WGS) entry which is preliminary data.</text>
</comment>
<organism evidence="7 8">
    <name type="scientific">Caenorhabditis nigoni</name>
    <dbReference type="NCBI Taxonomy" id="1611254"/>
    <lineage>
        <taxon>Eukaryota</taxon>
        <taxon>Metazoa</taxon>
        <taxon>Ecdysozoa</taxon>
        <taxon>Nematoda</taxon>
        <taxon>Chromadorea</taxon>
        <taxon>Rhabditida</taxon>
        <taxon>Rhabditina</taxon>
        <taxon>Rhabditomorpha</taxon>
        <taxon>Rhabditoidea</taxon>
        <taxon>Rhabditidae</taxon>
        <taxon>Peloderinae</taxon>
        <taxon>Caenorhabditis</taxon>
    </lineage>
</organism>
<dbReference type="CDD" id="cd00637">
    <property type="entry name" value="7tm_classA_rhodopsin-like"/>
    <property type="match status" value="1"/>
</dbReference>
<name>A0A2G5SEH9_9PELO</name>
<keyword evidence="3 5" id="KW-1133">Transmembrane helix</keyword>
<dbReference type="InterPro" id="IPR019430">
    <property type="entry name" value="7TM_GPCR_serpentine_rcpt_Srx"/>
</dbReference>
<feature type="domain" description="G-protein coupled receptors family 1 profile" evidence="6">
    <location>
        <begin position="21"/>
        <end position="240"/>
    </location>
</feature>
<dbReference type="PROSITE" id="PS50262">
    <property type="entry name" value="G_PROTEIN_RECEP_F1_2"/>
    <property type="match status" value="1"/>
</dbReference>
<protein>
    <recommendedName>
        <fullName evidence="6">G-protein coupled receptors family 1 profile domain-containing protein</fullName>
    </recommendedName>
</protein>
<keyword evidence="2 5" id="KW-0812">Transmembrane</keyword>
<dbReference type="PANTHER" id="PTHR23017:SF4">
    <property type="entry name" value="G-PROTEIN COUPLED RECEPTORS FAMILY 1 PROFILE DOMAIN-CONTAINING PROTEIN"/>
    <property type="match status" value="1"/>
</dbReference>
<sequence>MKTQQWMGLTLLPFSLIGFIANWMIVLSIWKSRNLAQSFVILTANFSLLKALYSSIYLFYIFPMISLDLNFLKEESYHVGYLILIICDASTHIHFIMSINRLLAVFVPLLYFKTFRPKTTRIVLLVSFLSSFGVVTLFFVFLDCRMGYLNEMWMFDYSIQPYCLAYMHYYDLGKALVFAFSCVVLDFLTVIKLIFNRRKVQTGSKAKSPGLQKKEVDFLKQSLTQNLVLFLTLAVYYLAPQIYTDRKTAFLGSTLFWCILNAFDGLVIIKYNSDVRGYIRTSFKKETSMVVVSVGGSVFY</sequence>
<dbReference type="AlphaFoldDB" id="A0A2G5SEH9"/>
<dbReference type="Proteomes" id="UP000230233">
    <property type="component" value="Unassembled WGS sequence"/>
</dbReference>
<dbReference type="OrthoDB" id="5807570at2759"/>
<feature type="transmembrane region" description="Helical" evidence="5">
    <location>
        <begin position="175"/>
        <end position="195"/>
    </location>
</feature>
<dbReference type="SUPFAM" id="SSF81321">
    <property type="entry name" value="Family A G protein-coupled receptor-like"/>
    <property type="match status" value="1"/>
</dbReference>
<evidence type="ECO:0000256" key="2">
    <source>
        <dbReference type="ARBA" id="ARBA00022692"/>
    </source>
</evidence>
<dbReference type="Gene3D" id="1.20.1070.10">
    <property type="entry name" value="Rhodopsin 7-helix transmembrane proteins"/>
    <property type="match status" value="1"/>
</dbReference>
<evidence type="ECO:0000313" key="7">
    <source>
        <dbReference type="EMBL" id="PIC13319.1"/>
    </source>
</evidence>
<evidence type="ECO:0000256" key="3">
    <source>
        <dbReference type="ARBA" id="ARBA00022989"/>
    </source>
</evidence>
<dbReference type="Pfam" id="PF10328">
    <property type="entry name" value="7TM_GPCR_Srx"/>
    <property type="match status" value="1"/>
</dbReference>
<evidence type="ECO:0000259" key="6">
    <source>
        <dbReference type="PROSITE" id="PS50262"/>
    </source>
</evidence>